<sequence>MALNKIEVFGDIVADDGLDDIDDFVSFHDDDDVSIIGHLAKNGNTKLT</sequence>
<accession>A2DF77</accession>
<reference evidence="1" key="1">
    <citation type="submission" date="2006-10" db="EMBL/GenBank/DDBJ databases">
        <authorList>
            <person name="Amadeo P."/>
            <person name="Zhao Q."/>
            <person name="Wortman J."/>
            <person name="Fraser-Liggett C."/>
            <person name="Carlton J."/>
        </authorList>
    </citation>
    <scope>NUCLEOTIDE SEQUENCE</scope>
    <source>
        <strain evidence="1">G3</strain>
    </source>
</reference>
<dbReference type="InParanoid" id="A2DF77"/>
<protein>
    <submittedName>
        <fullName evidence="1">Uncharacterized protein</fullName>
    </submittedName>
</protein>
<evidence type="ECO:0000313" key="1">
    <source>
        <dbReference type="EMBL" id="EAY21069.1"/>
    </source>
</evidence>
<name>A2DF77_TRIV3</name>
<reference evidence="1" key="2">
    <citation type="journal article" date="2007" name="Science">
        <title>Draft genome sequence of the sexually transmitted pathogen Trichomonas vaginalis.</title>
        <authorList>
            <person name="Carlton J.M."/>
            <person name="Hirt R.P."/>
            <person name="Silva J.C."/>
            <person name="Delcher A.L."/>
            <person name="Schatz M."/>
            <person name="Zhao Q."/>
            <person name="Wortman J.R."/>
            <person name="Bidwell S.L."/>
            <person name="Alsmark U.C.M."/>
            <person name="Besteiro S."/>
            <person name="Sicheritz-Ponten T."/>
            <person name="Noel C.J."/>
            <person name="Dacks J.B."/>
            <person name="Foster P.G."/>
            <person name="Simillion C."/>
            <person name="Van de Peer Y."/>
            <person name="Miranda-Saavedra D."/>
            <person name="Barton G.J."/>
            <person name="Westrop G.D."/>
            <person name="Mueller S."/>
            <person name="Dessi D."/>
            <person name="Fiori P.L."/>
            <person name="Ren Q."/>
            <person name="Paulsen I."/>
            <person name="Zhang H."/>
            <person name="Bastida-Corcuera F.D."/>
            <person name="Simoes-Barbosa A."/>
            <person name="Brown M.T."/>
            <person name="Hayes R.D."/>
            <person name="Mukherjee M."/>
            <person name="Okumura C.Y."/>
            <person name="Schneider R."/>
            <person name="Smith A.J."/>
            <person name="Vanacova S."/>
            <person name="Villalvazo M."/>
            <person name="Haas B.J."/>
            <person name="Pertea M."/>
            <person name="Feldblyum T.V."/>
            <person name="Utterback T.R."/>
            <person name="Shu C.L."/>
            <person name="Osoegawa K."/>
            <person name="de Jong P.J."/>
            <person name="Hrdy I."/>
            <person name="Horvathova L."/>
            <person name="Zubacova Z."/>
            <person name="Dolezal P."/>
            <person name="Malik S.B."/>
            <person name="Logsdon J.M. Jr."/>
            <person name="Henze K."/>
            <person name="Gupta A."/>
            <person name="Wang C.C."/>
            <person name="Dunne R.L."/>
            <person name="Upcroft J.A."/>
            <person name="Upcroft P."/>
            <person name="White O."/>
            <person name="Salzberg S.L."/>
            <person name="Tang P."/>
            <person name="Chiu C.-H."/>
            <person name="Lee Y.-S."/>
            <person name="Embley T.M."/>
            <person name="Coombs G.H."/>
            <person name="Mottram J.C."/>
            <person name="Tachezy J."/>
            <person name="Fraser-Liggett C.M."/>
            <person name="Johnson P.J."/>
        </authorList>
    </citation>
    <scope>NUCLEOTIDE SEQUENCE [LARGE SCALE GENOMIC DNA]</scope>
    <source>
        <strain evidence="1">G3</strain>
    </source>
</reference>
<dbReference type="RefSeq" id="XP_001582055.1">
    <property type="nucleotide sequence ID" value="XM_001582005.1"/>
</dbReference>
<gene>
    <name evidence="1" type="ORF">TVAG_173270</name>
</gene>
<evidence type="ECO:0000313" key="2">
    <source>
        <dbReference type="Proteomes" id="UP000001542"/>
    </source>
</evidence>
<dbReference type="KEGG" id="tva:5466617"/>
<dbReference type="AlphaFoldDB" id="A2DF77"/>
<dbReference type="EMBL" id="DS113193">
    <property type="protein sequence ID" value="EAY21069.1"/>
    <property type="molecule type" value="Genomic_DNA"/>
</dbReference>
<organism evidence="1 2">
    <name type="scientific">Trichomonas vaginalis (strain ATCC PRA-98 / G3)</name>
    <dbReference type="NCBI Taxonomy" id="412133"/>
    <lineage>
        <taxon>Eukaryota</taxon>
        <taxon>Metamonada</taxon>
        <taxon>Parabasalia</taxon>
        <taxon>Trichomonadida</taxon>
        <taxon>Trichomonadidae</taxon>
        <taxon>Trichomonas</taxon>
    </lineage>
</organism>
<proteinExistence type="predicted"/>
<keyword evidence="2" id="KW-1185">Reference proteome</keyword>
<dbReference type="Proteomes" id="UP000001542">
    <property type="component" value="Unassembled WGS sequence"/>
</dbReference>
<dbReference type="VEuPathDB" id="TrichDB:TVAGG3_0374180"/>